<evidence type="ECO:0000256" key="1">
    <source>
        <dbReference type="SAM" id="MobiDB-lite"/>
    </source>
</evidence>
<reference evidence="2 3" key="1">
    <citation type="submission" date="2024-02" db="EMBL/GenBank/DDBJ databases">
        <authorList>
            <person name="Vignale AGUSTIN F."/>
            <person name="Sosa J E."/>
            <person name="Modenutti C."/>
        </authorList>
    </citation>
    <scope>NUCLEOTIDE SEQUENCE [LARGE SCALE GENOMIC DNA]</scope>
</reference>
<name>A0ABC8SFL4_9AQUA</name>
<protein>
    <submittedName>
        <fullName evidence="2">Uncharacterized protein</fullName>
    </submittedName>
</protein>
<evidence type="ECO:0000313" key="3">
    <source>
        <dbReference type="Proteomes" id="UP001642360"/>
    </source>
</evidence>
<dbReference type="PANTHER" id="PTHR46856:SF1">
    <property type="entry name" value="PX DOMAIN-CONTAINING PROTEIN EREL1-RELATED"/>
    <property type="match status" value="1"/>
</dbReference>
<sequence length="92" mass="10117">MVTAAADAQLLAQSDGSTGFTADKTSVVDDDTRTIDDDELRKMLTGIIIDNARLRKQVNFVIRYALKIDISSEKDDEATPSIPTVQNKFPET</sequence>
<keyword evidence="3" id="KW-1185">Reference proteome</keyword>
<gene>
    <name evidence="2" type="ORF">ILEXP_LOCUS22939</name>
</gene>
<dbReference type="PANTHER" id="PTHR46856">
    <property type="entry name" value="PX DOMAIN-CONTAINING PROTEIN EREL1-RELATED"/>
    <property type="match status" value="1"/>
</dbReference>
<dbReference type="EMBL" id="CAUOFW020002547">
    <property type="protein sequence ID" value="CAK9154605.1"/>
    <property type="molecule type" value="Genomic_DNA"/>
</dbReference>
<evidence type="ECO:0000313" key="2">
    <source>
        <dbReference type="EMBL" id="CAK9154605.1"/>
    </source>
</evidence>
<dbReference type="InterPro" id="IPR044588">
    <property type="entry name" value="EREX-like"/>
</dbReference>
<proteinExistence type="predicted"/>
<dbReference type="AlphaFoldDB" id="A0ABC8SFL4"/>
<feature type="region of interest" description="Disordered" evidence="1">
    <location>
        <begin position="73"/>
        <end position="92"/>
    </location>
</feature>
<comment type="caution">
    <text evidence="2">The sequence shown here is derived from an EMBL/GenBank/DDBJ whole genome shotgun (WGS) entry which is preliminary data.</text>
</comment>
<feature type="compositionally biased region" description="Polar residues" evidence="1">
    <location>
        <begin position="81"/>
        <end position="92"/>
    </location>
</feature>
<dbReference type="Proteomes" id="UP001642360">
    <property type="component" value="Unassembled WGS sequence"/>
</dbReference>
<organism evidence="2 3">
    <name type="scientific">Ilex paraguariensis</name>
    <name type="common">yerba mate</name>
    <dbReference type="NCBI Taxonomy" id="185542"/>
    <lineage>
        <taxon>Eukaryota</taxon>
        <taxon>Viridiplantae</taxon>
        <taxon>Streptophyta</taxon>
        <taxon>Embryophyta</taxon>
        <taxon>Tracheophyta</taxon>
        <taxon>Spermatophyta</taxon>
        <taxon>Magnoliopsida</taxon>
        <taxon>eudicotyledons</taxon>
        <taxon>Gunneridae</taxon>
        <taxon>Pentapetalae</taxon>
        <taxon>asterids</taxon>
        <taxon>campanulids</taxon>
        <taxon>Aquifoliales</taxon>
        <taxon>Aquifoliaceae</taxon>
        <taxon>Ilex</taxon>
    </lineage>
</organism>
<accession>A0ABC8SFL4</accession>